<protein>
    <submittedName>
        <fullName evidence="2">GNAT family N-acetyltransferase</fullName>
    </submittedName>
</protein>
<dbReference type="Gene3D" id="3.40.630.30">
    <property type="match status" value="1"/>
</dbReference>
<comment type="caution">
    <text evidence="2">The sequence shown here is derived from an EMBL/GenBank/DDBJ whole genome shotgun (WGS) entry which is preliminary data.</text>
</comment>
<name>A0ABS2HFV1_9VIBR</name>
<dbReference type="RefSeq" id="WP_205157134.1">
    <property type="nucleotide sequence ID" value="NZ_JAFEUM010000001.1"/>
</dbReference>
<dbReference type="InterPro" id="IPR000182">
    <property type="entry name" value="GNAT_dom"/>
</dbReference>
<organism evidence="2 3">
    <name type="scientific">Vibrio ulleungensis</name>
    <dbReference type="NCBI Taxonomy" id="2807619"/>
    <lineage>
        <taxon>Bacteria</taxon>
        <taxon>Pseudomonadati</taxon>
        <taxon>Pseudomonadota</taxon>
        <taxon>Gammaproteobacteria</taxon>
        <taxon>Vibrionales</taxon>
        <taxon>Vibrionaceae</taxon>
        <taxon>Vibrio</taxon>
    </lineage>
</organism>
<dbReference type="PROSITE" id="PS51186">
    <property type="entry name" value="GNAT"/>
    <property type="match status" value="1"/>
</dbReference>
<reference evidence="2 3" key="1">
    <citation type="submission" date="2021-02" db="EMBL/GenBank/DDBJ databases">
        <authorList>
            <person name="Park J.-S."/>
        </authorList>
    </citation>
    <scope>NUCLEOTIDE SEQUENCE [LARGE SCALE GENOMIC DNA]</scope>
    <source>
        <strain evidence="2 3">188UL20-2</strain>
    </source>
</reference>
<gene>
    <name evidence="2" type="ORF">JQC93_03895</name>
</gene>
<accession>A0ABS2HFV1</accession>
<dbReference type="EMBL" id="JAFEUM010000001">
    <property type="protein sequence ID" value="MBM7035541.1"/>
    <property type="molecule type" value="Genomic_DNA"/>
</dbReference>
<dbReference type="Pfam" id="PF13302">
    <property type="entry name" value="Acetyltransf_3"/>
    <property type="match status" value="1"/>
</dbReference>
<evidence type="ECO:0000259" key="1">
    <source>
        <dbReference type="PROSITE" id="PS51186"/>
    </source>
</evidence>
<proteinExistence type="predicted"/>
<dbReference type="Proteomes" id="UP000809621">
    <property type="component" value="Unassembled WGS sequence"/>
</dbReference>
<evidence type="ECO:0000313" key="3">
    <source>
        <dbReference type="Proteomes" id="UP000809621"/>
    </source>
</evidence>
<dbReference type="InterPro" id="IPR051908">
    <property type="entry name" value="Ribosomal_N-acetyltransferase"/>
</dbReference>
<evidence type="ECO:0000313" key="2">
    <source>
        <dbReference type="EMBL" id="MBM7035541.1"/>
    </source>
</evidence>
<dbReference type="SUPFAM" id="SSF55729">
    <property type="entry name" value="Acyl-CoA N-acyltransferases (Nat)"/>
    <property type="match status" value="1"/>
</dbReference>
<dbReference type="PANTHER" id="PTHR43441:SF11">
    <property type="entry name" value="RIBOSOMAL-PROTEIN-SERINE ACETYLTRANSFERASE"/>
    <property type="match status" value="1"/>
</dbReference>
<dbReference type="PANTHER" id="PTHR43441">
    <property type="entry name" value="RIBOSOMAL-PROTEIN-SERINE ACETYLTRANSFERASE"/>
    <property type="match status" value="1"/>
</dbReference>
<sequence length="183" mass="21027">MFSYTIDNDLELQLIHPTFAPKIHRLVSAQREYLSQWLLWPPHCTKEEHFSAFIEQSLHDYATQKSMVCSIFYQGEFVGNISFNSVSFSLKKAEIGYWLSQEKQGLGIMSRAVNAMLEIAFVKMELAVVTIAAATENRNSRRVAERLGFHLQGTLPHCENFNGRLVDHAIYSIKRDDWLNASQ</sequence>
<dbReference type="InterPro" id="IPR016181">
    <property type="entry name" value="Acyl_CoA_acyltransferase"/>
</dbReference>
<keyword evidence="3" id="KW-1185">Reference proteome</keyword>
<feature type="domain" description="N-acetyltransferase" evidence="1">
    <location>
        <begin position="24"/>
        <end position="177"/>
    </location>
</feature>